<name>A0ACC0CTT8_9PEZI</name>
<protein>
    <submittedName>
        <fullName evidence="1">Uncharacterized protein</fullName>
    </submittedName>
</protein>
<reference evidence="1 2" key="1">
    <citation type="journal article" date="2022" name="New Phytol.">
        <title>Ecological generalism drives hyperdiversity of secondary metabolite gene clusters in xylarialean endophytes.</title>
        <authorList>
            <person name="Franco M.E.E."/>
            <person name="Wisecaver J.H."/>
            <person name="Arnold A.E."/>
            <person name="Ju Y.M."/>
            <person name="Slot J.C."/>
            <person name="Ahrendt S."/>
            <person name="Moore L.P."/>
            <person name="Eastman K.E."/>
            <person name="Scott K."/>
            <person name="Konkel Z."/>
            <person name="Mondo S.J."/>
            <person name="Kuo A."/>
            <person name="Hayes R.D."/>
            <person name="Haridas S."/>
            <person name="Andreopoulos B."/>
            <person name="Riley R."/>
            <person name="LaButti K."/>
            <person name="Pangilinan J."/>
            <person name="Lipzen A."/>
            <person name="Amirebrahimi M."/>
            <person name="Yan J."/>
            <person name="Adam C."/>
            <person name="Keymanesh K."/>
            <person name="Ng V."/>
            <person name="Louie K."/>
            <person name="Northen T."/>
            <person name="Drula E."/>
            <person name="Henrissat B."/>
            <person name="Hsieh H.M."/>
            <person name="Youens-Clark K."/>
            <person name="Lutzoni F."/>
            <person name="Miadlikowska J."/>
            <person name="Eastwood D.C."/>
            <person name="Hamelin R.C."/>
            <person name="Grigoriev I.V."/>
            <person name="U'Ren J.M."/>
        </authorList>
    </citation>
    <scope>NUCLEOTIDE SEQUENCE [LARGE SCALE GENOMIC DNA]</scope>
    <source>
        <strain evidence="1 2">ER1909</strain>
    </source>
</reference>
<comment type="caution">
    <text evidence="1">The sequence shown here is derived from an EMBL/GenBank/DDBJ whole genome shotgun (WGS) entry which is preliminary data.</text>
</comment>
<evidence type="ECO:0000313" key="1">
    <source>
        <dbReference type="EMBL" id="KAI6083751.1"/>
    </source>
</evidence>
<accession>A0ACC0CTT8</accession>
<organism evidence="1 2">
    <name type="scientific">Hypoxylon rubiginosum</name>
    <dbReference type="NCBI Taxonomy" id="110542"/>
    <lineage>
        <taxon>Eukaryota</taxon>
        <taxon>Fungi</taxon>
        <taxon>Dikarya</taxon>
        <taxon>Ascomycota</taxon>
        <taxon>Pezizomycotina</taxon>
        <taxon>Sordariomycetes</taxon>
        <taxon>Xylariomycetidae</taxon>
        <taxon>Xylariales</taxon>
        <taxon>Hypoxylaceae</taxon>
        <taxon>Hypoxylon</taxon>
    </lineage>
</organism>
<dbReference type="Proteomes" id="UP001497680">
    <property type="component" value="Unassembled WGS sequence"/>
</dbReference>
<gene>
    <name evidence="1" type="ORF">F4821DRAFT_262621</name>
</gene>
<keyword evidence="2" id="KW-1185">Reference proteome</keyword>
<evidence type="ECO:0000313" key="2">
    <source>
        <dbReference type="Proteomes" id="UP001497680"/>
    </source>
</evidence>
<sequence length="355" mass="38880">MAVAALGVIRTGLAVLSFASTQFDKSDGPKVAFNFYIGSDGAKDPSNPNGGKLSNAGGNLPDIRIWEDNSDFIKIQTNDKNKCEDGSVVCKSAIEDVEVQPTYTLFTANDDAMCIAYATVNFPGDTSKYATTIGGWAKTCSEKYEGRGGSWYWSDIYVQPQDGASYKTECAWIDADGDQPTTGISLHWPEYDGSKGVPNGTNVEYFCNNNAVLQFHTEKDPKGINFWTNKRNIFSRNPSVGYATTPADAMVKRQKANEAKAKRTTSKHARALVKSTSEDHSAKELCEAKTSAGPSFVSYQDRQFCHMETKTLYPLCEDVKTGACFDNDSNKVKDLGGAKREALPNLEFTKVTNWS</sequence>
<dbReference type="EMBL" id="MU394347">
    <property type="protein sequence ID" value="KAI6083751.1"/>
    <property type="molecule type" value="Genomic_DNA"/>
</dbReference>
<proteinExistence type="predicted"/>